<gene>
    <name evidence="1" type="ORF">P8627_13775</name>
</gene>
<evidence type="ECO:0000313" key="1">
    <source>
        <dbReference type="EMBL" id="WGH78088.1"/>
    </source>
</evidence>
<dbReference type="Proteomes" id="UP001243420">
    <property type="component" value="Chromosome"/>
</dbReference>
<keyword evidence="2" id="KW-1185">Reference proteome</keyword>
<dbReference type="EMBL" id="CP122537">
    <property type="protein sequence ID" value="WGH78088.1"/>
    <property type="molecule type" value="Genomic_DNA"/>
</dbReference>
<sequence>MATKSGLPPYYFRVKENGALVFRVDTENRQRRLELDQIATVNVNNGQVKPQGDTALTPADEAAIAEWMEARRAELAARDLDDILRTVDHLNLTAHWAQARATEAQLDAVTDRLLLAMHDLRTVLVRKRADRVLED</sequence>
<accession>A0ABY8LD23</accession>
<evidence type="ECO:0000313" key="2">
    <source>
        <dbReference type="Proteomes" id="UP001243420"/>
    </source>
</evidence>
<proteinExistence type="predicted"/>
<dbReference type="RefSeq" id="WP_279964775.1">
    <property type="nucleotide sequence ID" value="NZ_CP122537.1"/>
</dbReference>
<reference evidence="1 2" key="1">
    <citation type="submission" date="2023-04" db="EMBL/GenBank/DDBJ databases">
        <title>Jannaschia ovalis sp. nov., a marine bacterium isolated from sea tidal flat.</title>
        <authorList>
            <person name="Kwon D.Y."/>
            <person name="Kim J.-J."/>
        </authorList>
    </citation>
    <scope>NUCLEOTIDE SEQUENCE [LARGE SCALE GENOMIC DNA]</scope>
    <source>
        <strain evidence="1 2">GRR-S6-38</strain>
    </source>
</reference>
<protein>
    <submittedName>
        <fullName evidence="1">Uncharacterized protein</fullName>
    </submittedName>
</protein>
<name>A0ABY8LD23_9RHOB</name>
<organism evidence="1 2">
    <name type="scientific">Jannaschia ovalis</name>
    <dbReference type="NCBI Taxonomy" id="3038773"/>
    <lineage>
        <taxon>Bacteria</taxon>
        <taxon>Pseudomonadati</taxon>
        <taxon>Pseudomonadota</taxon>
        <taxon>Alphaproteobacteria</taxon>
        <taxon>Rhodobacterales</taxon>
        <taxon>Roseobacteraceae</taxon>
        <taxon>Jannaschia</taxon>
    </lineage>
</organism>